<feature type="domain" description="Methyltransferase type 11" evidence="1">
    <location>
        <begin position="66"/>
        <end position="160"/>
    </location>
</feature>
<dbReference type="EC" id="2.1.1.-" evidence="2"/>
<gene>
    <name evidence="2" type="primary">ycgJ_1</name>
    <name evidence="2" type="ORF">NCTC11458_00382</name>
</gene>
<dbReference type="RefSeq" id="WP_172672743.1">
    <property type="nucleotide sequence ID" value="NZ_UYIQ01000001.1"/>
</dbReference>
<sequence>MNPINYQKINQQTINNWIDNGWEWGQPISHTEFEEAKNGNFAVKLTPTKSVPKNWIGDLRGKKVLGLASGGGQQMPIFTALGAECTVLDYSDRQIEQERMVAQREGYLITLLQEDMSKPLPFANDTFDMIFHPVSNCYIEEVKPLWKECYRVLKKGGVLLSGLDIGINYLFDEEEKILINTLPFNPLNNEEHLRQMQKSNGGIQFSHTLEEQINGQLEAGFTLLSLYDDTNGYGNLHEHNVASYIATRSIK</sequence>
<dbReference type="Proteomes" id="UP000276733">
    <property type="component" value="Unassembled WGS sequence"/>
</dbReference>
<evidence type="ECO:0000313" key="3">
    <source>
        <dbReference type="Proteomes" id="UP000276733"/>
    </source>
</evidence>
<reference evidence="2 3" key="1">
    <citation type="submission" date="2018-11" db="EMBL/GenBank/DDBJ databases">
        <authorList>
            <consortium name="Pathogen Informatics"/>
        </authorList>
    </citation>
    <scope>NUCLEOTIDE SEQUENCE [LARGE SCALE GENOMIC DNA]</scope>
    <source>
        <strain evidence="2 3">NCTC11458</strain>
    </source>
</reference>
<accession>A0A7Z8YB84</accession>
<dbReference type="EMBL" id="UYIQ01000001">
    <property type="protein sequence ID" value="VDG81099.1"/>
    <property type="molecule type" value="Genomic_DNA"/>
</dbReference>
<evidence type="ECO:0000313" key="2">
    <source>
        <dbReference type="EMBL" id="VDG81099.1"/>
    </source>
</evidence>
<dbReference type="Pfam" id="PF08241">
    <property type="entry name" value="Methyltransf_11"/>
    <property type="match status" value="1"/>
</dbReference>
<dbReference type="InterPro" id="IPR013216">
    <property type="entry name" value="Methyltransf_11"/>
</dbReference>
<proteinExistence type="predicted"/>
<protein>
    <submittedName>
        <fullName evidence="2">Uncharacterized methyltransferase ycgJ</fullName>
        <ecNumber evidence="2">2.1.1.-</ecNumber>
    </submittedName>
</protein>
<dbReference type="AlphaFoldDB" id="A0A7Z8YB84"/>
<organism evidence="2 3">
    <name type="scientific">Capnocytophaga ochracea</name>
    <dbReference type="NCBI Taxonomy" id="1018"/>
    <lineage>
        <taxon>Bacteria</taxon>
        <taxon>Pseudomonadati</taxon>
        <taxon>Bacteroidota</taxon>
        <taxon>Flavobacteriia</taxon>
        <taxon>Flavobacteriales</taxon>
        <taxon>Flavobacteriaceae</taxon>
        <taxon>Capnocytophaga</taxon>
    </lineage>
</organism>
<keyword evidence="2" id="KW-0808">Transferase</keyword>
<dbReference type="CDD" id="cd02440">
    <property type="entry name" value="AdoMet_MTases"/>
    <property type="match status" value="1"/>
</dbReference>
<dbReference type="InterPro" id="IPR029063">
    <property type="entry name" value="SAM-dependent_MTases_sf"/>
</dbReference>
<name>A0A7Z8YB84_CAPOC</name>
<dbReference type="SUPFAM" id="SSF53335">
    <property type="entry name" value="S-adenosyl-L-methionine-dependent methyltransferases"/>
    <property type="match status" value="1"/>
</dbReference>
<evidence type="ECO:0000259" key="1">
    <source>
        <dbReference type="Pfam" id="PF08241"/>
    </source>
</evidence>
<dbReference type="GO" id="GO:0032259">
    <property type="term" value="P:methylation"/>
    <property type="evidence" value="ECO:0007669"/>
    <property type="project" value="UniProtKB-KW"/>
</dbReference>
<comment type="caution">
    <text evidence="2">The sequence shown here is derived from an EMBL/GenBank/DDBJ whole genome shotgun (WGS) entry which is preliminary data.</text>
</comment>
<dbReference type="Gene3D" id="3.40.50.150">
    <property type="entry name" value="Vaccinia Virus protein VP39"/>
    <property type="match status" value="1"/>
</dbReference>
<dbReference type="GO" id="GO:0008757">
    <property type="term" value="F:S-adenosylmethionine-dependent methyltransferase activity"/>
    <property type="evidence" value="ECO:0007669"/>
    <property type="project" value="InterPro"/>
</dbReference>
<keyword evidence="2" id="KW-0489">Methyltransferase</keyword>